<dbReference type="RefSeq" id="WP_126980372.1">
    <property type="nucleotide sequence ID" value="NZ_PQSP01000006.1"/>
</dbReference>
<evidence type="ECO:0000313" key="8">
    <source>
        <dbReference type="EMBL" id="RUS66106.1"/>
    </source>
</evidence>
<keyword evidence="3 6" id="KW-0812">Transmembrane</keyword>
<dbReference type="EMBL" id="PQSP01000006">
    <property type="protein sequence ID" value="RUS66106.1"/>
    <property type="molecule type" value="Genomic_DNA"/>
</dbReference>
<evidence type="ECO:0000256" key="1">
    <source>
        <dbReference type="ARBA" id="ARBA00004127"/>
    </source>
</evidence>
<dbReference type="Gene3D" id="1.20.1250.20">
    <property type="entry name" value="MFS general substrate transporter like domains"/>
    <property type="match status" value="2"/>
</dbReference>
<gene>
    <name evidence="8" type="ORF">CUZ56_02184</name>
</gene>
<dbReference type="GO" id="GO:0012505">
    <property type="term" value="C:endomembrane system"/>
    <property type="evidence" value="ECO:0007669"/>
    <property type="project" value="UniProtKB-SubCell"/>
</dbReference>
<comment type="caution">
    <text evidence="8">The sequence shown here is derived from an EMBL/GenBank/DDBJ whole genome shotgun (WGS) entry which is preliminary data.</text>
</comment>
<keyword evidence="2" id="KW-0813">Transport</keyword>
<evidence type="ECO:0000259" key="7">
    <source>
        <dbReference type="PROSITE" id="PS50850"/>
    </source>
</evidence>
<feature type="transmembrane region" description="Helical" evidence="6">
    <location>
        <begin position="114"/>
        <end position="139"/>
    </location>
</feature>
<dbReference type="Pfam" id="PF11700">
    <property type="entry name" value="ATG22"/>
    <property type="match status" value="1"/>
</dbReference>
<keyword evidence="5 6" id="KW-0472">Membrane</keyword>
<dbReference type="InterPro" id="IPR050495">
    <property type="entry name" value="ATG22/LtaA_families"/>
</dbReference>
<feature type="transmembrane region" description="Helical" evidence="6">
    <location>
        <begin position="279"/>
        <end position="300"/>
    </location>
</feature>
<feature type="transmembrane region" description="Helical" evidence="6">
    <location>
        <begin position="395"/>
        <end position="414"/>
    </location>
</feature>
<sequence>MKNFIQNALNPGVKVREVLGWAMYDFANSGYTLVVLTAIYAPFFTGVIVGNDKPWGATAWSWALAVSYLIVMLTATTLGQWADRHGAKRRLLMFTTAGCVVTTALLGWTGAGAVALAIAMIILSNTFYSWGEGFIAAFLPELAKREKLGTISGLGWGIGYLGGMLTLGVCLAYILWAIKQGRTEAEYTPVTMWITAGIYGACACVTFALLKERAKPRQALLRRASVWAEIGLSIQSVRAFPDLRQILLSTVFYQGGVAVVIALAAIYAQDVVHMTQQEIILMMFLLNIAAAGGAFMLGFLQDWLGHKLMLIVVLLVWAITCVGVSMCHTKGEFWLAATMAGLCMGSSQSIGRAMVGLFAPEKRLAEFFGLWSLSTRLASIIGLVLFGLLNWMFGARVGVGLISMLFVAGIVMVLPLDVQRGIWLAELQDGSVGDEEKS</sequence>
<evidence type="ECO:0000256" key="6">
    <source>
        <dbReference type="SAM" id="Phobius"/>
    </source>
</evidence>
<keyword evidence="4 6" id="KW-1133">Transmembrane helix</keyword>
<dbReference type="InterPro" id="IPR020846">
    <property type="entry name" value="MFS_dom"/>
</dbReference>
<dbReference type="OrthoDB" id="9768783at2"/>
<dbReference type="SUPFAM" id="SSF103473">
    <property type="entry name" value="MFS general substrate transporter"/>
    <property type="match status" value="1"/>
</dbReference>
<dbReference type="Proteomes" id="UP000286947">
    <property type="component" value="Unassembled WGS sequence"/>
</dbReference>
<name>A0A433SBH5_9BURK</name>
<dbReference type="InterPro" id="IPR024671">
    <property type="entry name" value="Atg22-like"/>
</dbReference>
<evidence type="ECO:0000256" key="2">
    <source>
        <dbReference type="ARBA" id="ARBA00022448"/>
    </source>
</evidence>
<comment type="subcellular location">
    <subcellularLocation>
        <location evidence="1">Endomembrane system</location>
        <topology evidence="1">Multi-pass membrane protein</topology>
    </subcellularLocation>
</comment>
<feature type="domain" description="Major facilitator superfamily (MFS) profile" evidence="7">
    <location>
        <begin position="242"/>
        <end position="438"/>
    </location>
</feature>
<feature type="transmembrane region" description="Helical" evidence="6">
    <location>
        <begin position="151"/>
        <end position="178"/>
    </location>
</feature>
<dbReference type="PANTHER" id="PTHR23519:SF1">
    <property type="entry name" value="AUTOPHAGY-RELATED PROTEIN 22"/>
    <property type="match status" value="1"/>
</dbReference>
<feature type="transmembrane region" description="Helical" evidence="6">
    <location>
        <begin position="21"/>
        <end position="40"/>
    </location>
</feature>
<dbReference type="GO" id="GO:0022857">
    <property type="term" value="F:transmembrane transporter activity"/>
    <property type="evidence" value="ECO:0007669"/>
    <property type="project" value="InterPro"/>
</dbReference>
<feature type="transmembrane region" description="Helical" evidence="6">
    <location>
        <begin position="60"/>
        <end position="79"/>
    </location>
</feature>
<dbReference type="AlphaFoldDB" id="A0A433SBH5"/>
<accession>A0A433SBH5</accession>
<reference evidence="8 9" key="1">
    <citation type="submission" date="2018-01" db="EMBL/GenBank/DDBJ databases">
        <title>Saezia sanguinis gen. nov., sp. nov., in the order Burkholderiales isolated from human blood.</title>
        <authorList>
            <person name="Medina-Pascual M.J."/>
            <person name="Valdezate S."/>
            <person name="Monzon S."/>
            <person name="Cuesta I."/>
            <person name="Carrasco G."/>
            <person name="Villalon P."/>
            <person name="Saez-Nieto J.A."/>
        </authorList>
    </citation>
    <scope>NUCLEOTIDE SEQUENCE [LARGE SCALE GENOMIC DNA]</scope>
    <source>
        <strain evidence="8 9">CNM695-12</strain>
    </source>
</reference>
<evidence type="ECO:0000256" key="5">
    <source>
        <dbReference type="ARBA" id="ARBA00023136"/>
    </source>
</evidence>
<proteinExistence type="predicted"/>
<feature type="transmembrane region" description="Helical" evidence="6">
    <location>
        <begin position="91"/>
        <end position="108"/>
    </location>
</feature>
<feature type="transmembrane region" description="Helical" evidence="6">
    <location>
        <begin position="246"/>
        <end position="267"/>
    </location>
</feature>
<dbReference type="PROSITE" id="PS50850">
    <property type="entry name" value="MFS"/>
    <property type="match status" value="1"/>
</dbReference>
<evidence type="ECO:0000256" key="4">
    <source>
        <dbReference type="ARBA" id="ARBA00022989"/>
    </source>
</evidence>
<feature type="transmembrane region" description="Helical" evidence="6">
    <location>
        <begin position="190"/>
        <end position="210"/>
    </location>
</feature>
<feature type="transmembrane region" description="Helical" evidence="6">
    <location>
        <begin position="367"/>
        <end position="389"/>
    </location>
</feature>
<dbReference type="PANTHER" id="PTHR23519">
    <property type="entry name" value="AUTOPHAGY-RELATED PROTEIN 22"/>
    <property type="match status" value="1"/>
</dbReference>
<dbReference type="InterPro" id="IPR036259">
    <property type="entry name" value="MFS_trans_sf"/>
</dbReference>
<keyword evidence="9" id="KW-1185">Reference proteome</keyword>
<protein>
    <recommendedName>
        <fullName evidence="7">Major facilitator superfamily (MFS) profile domain-containing protein</fullName>
    </recommendedName>
</protein>
<evidence type="ECO:0000256" key="3">
    <source>
        <dbReference type="ARBA" id="ARBA00022692"/>
    </source>
</evidence>
<feature type="transmembrane region" description="Helical" evidence="6">
    <location>
        <begin position="307"/>
        <end position="327"/>
    </location>
</feature>
<organism evidence="8 9">
    <name type="scientific">Saezia sanguinis</name>
    <dbReference type="NCBI Taxonomy" id="1965230"/>
    <lineage>
        <taxon>Bacteria</taxon>
        <taxon>Pseudomonadati</taxon>
        <taxon>Pseudomonadota</taxon>
        <taxon>Betaproteobacteria</taxon>
        <taxon>Burkholderiales</taxon>
        <taxon>Saeziaceae</taxon>
        <taxon>Saezia</taxon>
    </lineage>
</organism>
<evidence type="ECO:0000313" key="9">
    <source>
        <dbReference type="Proteomes" id="UP000286947"/>
    </source>
</evidence>